<accession>A0A8J9ZJ00</accession>
<name>A0A8J9ZJ00_BRALA</name>
<organism evidence="1 2">
    <name type="scientific">Branchiostoma lanceolatum</name>
    <name type="common">Common lancelet</name>
    <name type="synonym">Amphioxus lanceolatum</name>
    <dbReference type="NCBI Taxonomy" id="7740"/>
    <lineage>
        <taxon>Eukaryota</taxon>
        <taxon>Metazoa</taxon>
        <taxon>Chordata</taxon>
        <taxon>Cephalochordata</taxon>
        <taxon>Leptocardii</taxon>
        <taxon>Amphioxiformes</taxon>
        <taxon>Branchiostomatidae</taxon>
        <taxon>Branchiostoma</taxon>
    </lineage>
</organism>
<dbReference type="Proteomes" id="UP000838412">
    <property type="component" value="Chromosome 2"/>
</dbReference>
<dbReference type="EMBL" id="OV696687">
    <property type="protein sequence ID" value="CAH1255586.1"/>
    <property type="molecule type" value="Genomic_DNA"/>
</dbReference>
<keyword evidence="2" id="KW-1185">Reference proteome</keyword>
<evidence type="ECO:0000313" key="1">
    <source>
        <dbReference type="EMBL" id="CAH1255586.1"/>
    </source>
</evidence>
<reference evidence="1" key="1">
    <citation type="submission" date="2022-01" db="EMBL/GenBank/DDBJ databases">
        <authorList>
            <person name="Braso-Vives M."/>
        </authorList>
    </citation>
    <scope>NUCLEOTIDE SEQUENCE</scope>
</reference>
<evidence type="ECO:0000313" key="2">
    <source>
        <dbReference type="Proteomes" id="UP000838412"/>
    </source>
</evidence>
<sequence>MEDRTEKNKGETKKVVLPSLLIGSDSMSAPGRSVRVFSGPLVRRPLISLDLDCSGFIRRLPIKSTLYKVHRQLGAYGRTTFGTISIANEAQAR</sequence>
<gene>
    <name evidence="1" type="primary">Hypp1565</name>
    <name evidence="1" type="ORF">BLAG_LOCUS14571</name>
</gene>
<dbReference type="AlphaFoldDB" id="A0A8J9ZJ00"/>
<protein>
    <submittedName>
        <fullName evidence="1">Hypp1565 protein</fullName>
    </submittedName>
</protein>
<proteinExistence type="predicted"/>